<keyword evidence="5 6" id="KW-0472">Membrane</keyword>
<evidence type="ECO:0000256" key="6">
    <source>
        <dbReference type="SAM" id="Phobius"/>
    </source>
</evidence>
<protein>
    <recommendedName>
        <fullName evidence="9">Membrane-spanning 4-domains subfamily A member 8</fullName>
    </recommendedName>
</protein>
<dbReference type="PANTHER" id="PTHR23320:SF155">
    <property type="entry name" value="MEMBRANE-SPANNING 4-DOMAINS SUBFAMILY A MEMBER 8"/>
    <property type="match status" value="1"/>
</dbReference>
<feature type="transmembrane region" description="Helical" evidence="6">
    <location>
        <begin position="137"/>
        <end position="161"/>
    </location>
</feature>
<dbReference type="PANTHER" id="PTHR23320">
    <property type="entry name" value="MEMBRANE-SPANNING 4-DOMAINS SUBFAMILY A MS4A -RELATED"/>
    <property type="match status" value="1"/>
</dbReference>
<organism evidence="7 8">
    <name type="scientific">Pipistrellus nathusii</name>
    <name type="common">Nathusius' pipistrelle</name>
    <dbReference type="NCBI Taxonomy" id="59473"/>
    <lineage>
        <taxon>Eukaryota</taxon>
        <taxon>Metazoa</taxon>
        <taxon>Chordata</taxon>
        <taxon>Craniata</taxon>
        <taxon>Vertebrata</taxon>
        <taxon>Euteleostomi</taxon>
        <taxon>Mammalia</taxon>
        <taxon>Eutheria</taxon>
        <taxon>Laurasiatheria</taxon>
        <taxon>Chiroptera</taxon>
        <taxon>Yangochiroptera</taxon>
        <taxon>Vespertilionidae</taxon>
        <taxon>Pipistrellus</taxon>
    </lineage>
</organism>
<evidence type="ECO:0000256" key="2">
    <source>
        <dbReference type="ARBA" id="ARBA00009565"/>
    </source>
</evidence>
<sequence length="244" mass="26159">MNSMTSADPKANTVFVAAPHNGQPVIPGNMSQVPQYPLNQPQVHIISGNPPSLEPPVYMQFDHRSFKEGKVLGAIQILNGLIHIGLGTILGTFIAGRYTPISFLGGYPFWGGILFIIAGSLSVASEELPRSSCLLNGSLGLNIISAICSVVGILLFITELIVNPLGYYHSNDIYWGLVPGIITTVVLLIFSLLEFCIACTAAHFGFQLLRQAQNRGPVVFQTVYANAGPMNVPPYHVNVVQASG</sequence>
<evidence type="ECO:0000256" key="1">
    <source>
        <dbReference type="ARBA" id="ARBA00004141"/>
    </source>
</evidence>
<dbReference type="Pfam" id="PF04103">
    <property type="entry name" value="CD20"/>
    <property type="match status" value="1"/>
</dbReference>
<proteinExistence type="inferred from homology"/>
<gene>
    <name evidence="7" type="ORF">MPIPNATIZW_LOCUS17623</name>
</gene>
<evidence type="ECO:0000256" key="3">
    <source>
        <dbReference type="ARBA" id="ARBA00022692"/>
    </source>
</evidence>
<keyword evidence="8" id="KW-1185">Reference proteome</keyword>
<evidence type="ECO:0000256" key="4">
    <source>
        <dbReference type="ARBA" id="ARBA00022989"/>
    </source>
</evidence>
<dbReference type="EMBL" id="OY882866">
    <property type="protein sequence ID" value="CAK6449317.1"/>
    <property type="molecule type" value="Genomic_DNA"/>
</dbReference>
<dbReference type="InterPro" id="IPR007237">
    <property type="entry name" value="CD20-like"/>
</dbReference>
<feature type="transmembrane region" description="Helical" evidence="6">
    <location>
        <begin position="107"/>
        <end position="125"/>
    </location>
</feature>
<name>A0ABP0ALA3_PIPNA</name>
<evidence type="ECO:0000313" key="7">
    <source>
        <dbReference type="EMBL" id="CAK6449317.1"/>
    </source>
</evidence>
<comment type="similarity">
    <text evidence="2">Belongs to the MS4A family.</text>
</comment>
<feature type="transmembrane region" description="Helical" evidence="6">
    <location>
        <begin position="173"/>
        <end position="206"/>
    </location>
</feature>
<dbReference type="Proteomes" id="UP001314169">
    <property type="component" value="Chromosome 9"/>
</dbReference>
<reference evidence="7" key="1">
    <citation type="submission" date="2023-12" db="EMBL/GenBank/DDBJ databases">
        <authorList>
            <person name="Brown T."/>
        </authorList>
    </citation>
    <scope>NUCLEOTIDE SEQUENCE</scope>
</reference>
<accession>A0ABP0ALA3</accession>
<evidence type="ECO:0008006" key="9">
    <source>
        <dbReference type="Google" id="ProtNLM"/>
    </source>
</evidence>
<dbReference type="InterPro" id="IPR030417">
    <property type="entry name" value="MS4A"/>
</dbReference>
<keyword evidence="3 6" id="KW-0812">Transmembrane</keyword>
<feature type="transmembrane region" description="Helical" evidence="6">
    <location>
        <begin position="71"/>
        <end position="95"/>
    </location>
</feature>
<evidence type="ECO:0000256" key="5">
    <source>
        <dbReference type="ARBA" id="ARBA00023136"/>
    </source>
</evidence>
<keyword evidence="4 6" id="KW-1133">Transmembrane helix</keyword>
<evidence type="ECO:0000313" key="8">
    <source>
        <dbReference type="Proteomes" id="UP001314169"/>
    </source>
</evidence>
<comment type="subcellular location">
    <subcellularLocation>
        <location evidence="1">Membrane</location>
        <topology evidence="1">Multi-pass membrane protein</topology>
    </subcellularLocation>
</comment>